<keyword evidence="3" id="KW-0418">Kinase</keyword>
<keyword evidence="2" id="KW-0547">Nucleotide-binding</keyword>
<dbReference type="EMBL" id="JARPXM010000019">
    <property type="protein sequence ID" value="MDT2539603.1"/>
    <property type="molecule type" value="Genomic_DNA"/>
</dbReference>
<dbReference type="InterPro" id="IPR014721">
    <property type="entry name" value="Ribsml_uS5_D2-typ_fold_subgr"/>
</dbReference>
<evidence type="ECO:0000256" key="2">
    <source>
        <dbReference type="ARBA" id="ARBA00022741"/>
    </source>
</evidence>
<evidence type="ECO:0000256" key="4">
    <source>
        <dbReference type="ARBA" id="ARBA00022840"/>
    </source>
</evidence>
<dbReference type="RefSeq" id="WP_010744569.1">
    <property type="nucleotide sequence ID" value="NZ_BAAAXM010000028.1"/>
</dbReference>
<name>A0AAW8T1V9_9ENTE</name>
<sequence length="329" mass="36809">MKAVASCPGSCGELIQGWLGDSQKLVSYGINRFSMAEVSLKETSKTGHLKAEEALRRTLTCFDLPSEVSSRLSLTINSDLPVAKGMASSTADIAATCQAVAAFFGKQISRDQIIEICLAIERTDSILFPTLTLFEQRTGSIREQSGWAPLFYVLVLEPNETLTTEVFHSTETDRLFYQQRKQFIEVHQRYQHAVKKQSLKFLGEAATQSAVLNQNILPKPYFSELLKFQQYFKWLGINVAHSGSVVGIMLETVEEIKEAMRVIQRSKLSEWYSKISVHHSFYGGVQLLEVGRNNEKINGCRSIQRVGENDDSTWLDETLAKAGVQNSAL</sequence>
<evidence type="ECO:0000313" key="6">
    <source>
        <dbReference type="EMBL" id="MDT2539603.1"/>
    </source>
</evidence>
<evidence type="ECO:0000259" key="5">
    <source>
        <dbReference type="Pfam" id="PF00288"/>
    </source>
</evidence>
<organism evidence="6 7">
    <name type="scientific">Enterococcus raffinosus</name>
    <dbReference type="NCBI Taxonomy" id="71452"/>
    <lineage>
        <taxon>Bacteria</taxon>
        <taxon>Bacillati</taxon>
        <taxon>Bacillota</taxon>
        <taxon>Bacilli</taxon>
        <taxon>Lactobacillales</taxon>
        <taxon>Enterococcaceae</taxon>
        <taxon>Enterococcus</taxon>
    </lineage>
</organism>
<dbReference type="AlphaFoldDB" id="A0AAW8T1V9"/>
<comment type="caution">
    <text evidence="6">The sequence shown here is derived from an EMBL/GenBank/DDBJ whole genome shotgun (WGS) entry which is preliminary data.</text>
</comment>
<evidence type="ECO:0000256" key="1">
    <source>
        <dbReference type="ARBA" id="ARBA00022679"/>
    </source>
</evidence>
<accession>A0AAW8T1V9</accession>
<feature type="domain" description="GHMP kinase N-terminal" evidence="5">
    <location>
        <begin position="63"/>
        <end position="122"/>
    </location>
</feature>
<gene>
    <name evidence="6" type="ORF">P7D78_15810</name>
</gene>
<proteinExistence type="predicted"/>
<evidence type="ECO:0000313" key="7">
    <source>
        <dbReference type="Proteomes" id="UP001249240"/>
    </source>
</evidence>
<keyword evidence="1" id="KW-0808">Transferase</keyword>
<dbReference type="PANTHER" id="PTHR43527:SF1">
    <property type="entry name" value="L-THREONINE KINASE"/>
    <property type="match status" value="1"/>
</dbReference>
<dbReference type="Gene3D" id="3.30.230.10">
    <property type="match status" value="1"/>
</dbReference>
<keyword evidence="4" id="KW-0067">ATP-binding</keyword>
<evidence type="ECO:0000256" key="3">
    <source>
        <dbReference type="ARBA" id="ARBA00022777"/>
    </source>
</evidence>
<reference evidence="6" key="1">
    <citation type="submission" date="2023-03" db="EMBL/GenBank/DDBJ databases">
        <authorList>
            <person name="Shen W."/>
            <person name="Cai J."/>
        </authorList>
    </citation>
    <scope>NUCLEOTIDE SEQUENCE</scope>
    <source>
        <strain evidence="6">B646-2</strain>
    </source>
</reference>
<protein>
    <recommendedName>
        <fullName evidence="5">GHMP kinase N-terminal domain-containing protein</fullName>
    </recommendedName>
</protein>
<dbReference type="Pfam" id="PF00288">
    <property type="entry name" value="GHMP_kinases_N"/>
    <property type="match status" value="1"/>
</dbReference>
<dbReference type="InterPro" id="IPR020568">
    <property type="entry name" value="Ribosomal_Su5_D2-typ_SF"/>
</dbReference>
<dbReference type="InterPro" id="IPR006204">
    <property type="entry name" value="GHMP_kinase_N_dom"/>
</dbReference>
<dbReference type="GO" id="GO:0016301">
    <property type="term" value="F:kinase activity"/>
    <property type="evidence" value="ECO:0007669"/>
    <property type="project" value="UniProtKB-KW"/>
</dbReference>
<dbReference type="PANTHER" id="PTHR43527">
    <property type="entry name" value="4-DIPHOSPHOCYTIDYL-2-C-METHYL-D-ERYTHRITOL KINASE, CHLOROPLASTIC"/>
    <property type="match status" value="1"/>
</dbReference>
<dbReference type="SUPFAM" id="SSF54211">
    <property type="entry name" value="Ribosomal protein S5 domain 2-like"/>
    <property type="match status" value="1"/>
</dbReference>
<dbReference type="GO" id="GO:0005524">
    <property type="term" value="F:ATP binding"/>
    <property type="evidence" value="ECO:0007669"/>
    <property type="project" value="UniProtKB-KW"/>
</dbReference>
<dbReference type="Proteomes" id="UP001249240">
    <property type="component" value="Unassembled WGS sequence"/>
</dbReference>